<dbReference type="GO" id="GO:0046417">
    <property type="term" value="P:chorismate metabolic process"/>
    <property type="evidence" value="ECO:0007669"/>
    <property type="project" value="InterPro"/>
</dbReference>
<comment type="catalytic activity">
    <reaction evidence="18">
        <text>prephenate + H(+) = 3-phenylpyruvate + CO2 + H2O</text>
        <dbReference type="Rhea" id="RHEA:21648"/>
        <dbReference type="ChEBI" id="CHEBI:15377"/>
        <dbReference type="ChEBI" id="CHEBI:15378"/>
        <dbReference type="ChEBI" id="CHEBI:16526"/>
        <dbReference type="ChEBI" id="CHEBI:18005"/>
        <dbReference type="ChEBI" id="CHEBI:29934"/>
        <dbReference type="EC" id="4.2.1.51"/>
    </reaction>
</comment>
<dbReference type="EMBL" id="PKHU01000003">
    <property type="protein sequence ID" value="PKZ29552.1"/>
    <property type="molecule type" value="Genomic_DNA"/>
</dbReference>
<dbReference type="FunFam" id="3.30.70.260:FF:000012">
    <property type="entry name" value="Prephenate dehydratase"/>
    <property type="match status" value="1"/>
</dbReference>
<dbReference type="GO" id="GO:0004664">
    <property type="term" value="F:prephenate dehydratase activity"/>
    <property type="evidence" value="ECO:0007669"/>
    <property type="project" value="UniProtKB-EC"/>
</dbReference>
<evidence type="ECO:0000256" key="16">
    <source>
        <dbReference type="ARBA" id="ARBA00031175"/>
    </source>
</evidence>
<evidence type="ECO:0000256" key="1">
    <source>
        <dbReference type="ARBA" id="ARBA00000824"/>
    </source>
</evidence>
<dbReference type="SUPFAM" id="SSF53850">
    <property type="entry name" value="Periplasmic binding protein-like II"/>
    <property type="match status" value="1"/>
</dbReference>
<dbReference type="SUPFAM" id="SSF55021">
    <property type="entry name" value="ACT-like"/>
    <property type="match status" value="1"/>
</dbReference>
<sequence length="357" mass="40641">MQNIDDLRTCIDKVDDEIVRLLNERMGYVKKIGELKNAARSHIYRPEREKAIISRVESISKLDKKSIEAVFFEIFSISRNLEKPQSVAFLGPFGTYSHQAAKSRFGAISNYIALSDIEAVFKALKNKEAKYGVVPIENNTEGGVGVTFDCLGIYKDIKVVAELYLDIHHSFASRYESLSEIKKIYSHPQGYNQCLKFLEEHGLNEAEFIPTKSTALAAQMVMSEPNSAAICSKIAANLYNVPIMFEKIEDNLSNKTRFFILSDFKNEKTSKDKTSIMVKTDHSPGALVDFLAMFRNEGINLTKLESRPIKKKDFNVNFYIDFEGHIDDERVKKVLNLAKEKGNEIMWLGSYMNEEIK</sequence>
<dbReference type="Gene3D" id="3.40.190.10">
    <property type="entry name" value="Periplasmic binding protein-like II"/>
    <property type="match status" value="2"/>
</dbReference>
<organism evidence="23 24">
    <name type="scientific">Campylobacter ureolyticus</name>
    <dbReference type="NCBI Taxonomy" id="827"/>
    <lineage>
        <taxon>Bacteria</taxon>
        <taxon>Pseudomonadati</taxon>
        <taxon>Campylobacterota</taxon>
        <taxon>Epsilonproteobacteria</taxon>
        <taxon>Campylobacterales</taxon>
        <taxon>Campylobacteraceae</taxon>
        <taxon>Campylobacter</taxon>
    </lineage>
</organism>
<keyword evidence="9" id="KW-0963">Cytoplasm</keyword>
<evidence type="ECO:0000256" key="9">
    <source>
        <dbReference type="ARBA" id="ARBA00022490"/>
    </source>
</evidence>
<feature type="domain" description="ACT" evidence="22">
    <location>
        <begin position="275"/>
        <end position="352"/>
    </location>
</feature>
<dbReference type="InterPro" id="IPR036979">
    <property type="entry name" value="CM_dom_sf"/>
</dbReference>
<dbReference type="CDD" id="cd04905">
    <property type="entry name" value="ACT_CM-PDT"/>
    <property type="match status" value="1"/>
</dbReference>
<comment type="caution">
    <text evidence="23">The sequence shown here is derived from an EMBL/GenBank/DDBJ whole genome shotgun (WGS) entry which is preliminary data.</text>
</comment>
<keyword evidence="11" id="KW-0057">Aromatic amino acid biosynthesis</keyword>
<feature type="site" description="Essential for prephenate dehydratase activity" evidence="19">
    <location>
        <position position="256"/>
    </location>
</feature>
<dbReference type="PANTHER" id="PTHR21022:SF19">
    <property type="entry name" value="PREPHENATE DEHYDRATASE-RELATED"/>
    <property type="match status" value="1"/>
</dbReference>
<evidence type="ECO:0000313" key="24">
    <source>
        <dbReference type="Proteomes" id="UP000234639"/>
    </source>
</evidence>
<dbReference type="PANTHER" id="PTHR21022">
    <property type="entry name" value="PREPHENATE DEHYDRATASE P PROTEIN"/>
    <property type="match status" value="1"/>
</dbReference>
<evidence type="ECO:0000256" key="11">
    <source>
        <dbReference type="ARBA" id="ARBA00023141"/>
    </source>
</evidence>
<dbReference type="InterPro" id="IPR001086">
    <property type="entry name" value="Preph_deHydtase"/>
</dbReference>
<evidence type="ECO:0000256" key="12">
    <source>
        <dbReference type="ARBA" id="ARBA00023222"/>
    </source>
</evidence>
<evidence type="ECO:0000256" key="14">
    <source>
        <dbReference type="ARBA" id="ARBA00023239"/>
    </source>
</evidence>
<comment type="pathway">
    <text evidence="5">Metabolic intermediate biosynthesis; prephenate biosynthesis; prephenate from chorismate: step 1/1.</text>
</comment>
<dbReference type="GO" id="GO:0005737">
    <property type="term" value="C:cytoplasm"/>
    <property type="evidence" value="ECO:0007669"/>
    <property type="project" value="UniProtKB-SubCell"/>
</dbReference>
<dbReference type="EC" id="4.2.1.51" evidence="7"/>
<evidence type="ECO:0000256" key="6">
    <source>
        <dbReference type="ARBA" id="ARBA00012404"/>
    </source>
</evidence>
<keyword evidence="12" id="KW-0584">Phenylalanine biosynthesis</keyword>
<evidence type="ECO:0000256" key="4">
    <source>
        <dbReference type="ARBA" id="ARBA00004741"/>
    </source>
</evidence>
<dbReference type="GO" id="GO:0009094">
    <property type="term" value="P:L-phenylalanine biosynthetic process"/>
    <property type="evidence" value="ECO:0007669"/>
    <property type="project" value="UniProtKB-UniPathway"/>
</dbReference>
<keyword evidence="14" id="KW-0456">Lyase</keyword>
<evidence type="ECO:0000259" key="22">
    <source>
        <dbReference type="PROSITE" id="PS51671"/>
    </source>
</evidence>
<reference evidence="23 24" key="1">
    <citation type="submission" date="2017-12" db="EMBL/GenBank/DDBJ databases">
        <title>Phylogenetic diversity of female urinary microbiome.</title>
        <authorList>
            <person name="Thomas-White K."/>
            <person name="Wolfe A.J."/>
        </authorList>
    </citation>
    <scope>NUCLEOTIDE SEQUENCE [LARGE SCALE GENOMIC DNA]</scope>
    <source>
        <strain evidence="23 24">UMB0112</strain>
    </source>
</reference>
<keyword evidence="10" id="KW-0028">Amino-acid biosynthesis</keyword>
<dbReference type="NCBIfam" id="NF008865">
    <property type="entry name" value="PRK11898.1"/>
    <property type="match status" value="1"/>
</dbReference>
<dbReference type="InterPro" id="IPR036263">
    <property type="entry name" value="Chorismate_II_sf"/>
</dbReference>
<proteinExistence type="predicted"/>
<dbReference type="InterPro" id="IPR008242">
    <property type="entry name" value="Chor_mutase/pphenate_deHydtase"/>
</dbReference>
<dbReference type="RefSeq" id="WP_101637116.1">
    <property type="nucleotide sequence ID" value="NZ_JANQCS010000006.1"/>
</dbReference>
<dbReference type="PROSITE" id="PS51168">
    <property type="entry name" value="CHORISMATE_MUT_2"/>
    <property type="match status" value="1"/>
</dbReference>
<evidence type="ECO:0000313" key="23">
    <source>
        <dbReference type="EMBL" id="PKZ29552.1"/>
    </source>
</evidence>
<comment type="pathway">
    <text evidence="4">Amino-acid biosynthesis; L-phenylalanine biosynthesis; phenylpyruvate from prephenate: step 1/1.</text>
</comment>
<name>A0A2I1NB08_9BACT</name>
<dbReference type="Gene3D" id="1.20.59.10">
    <property type="entry name" value="Chorismate mutase"/>
    <property type="match status" value="1"/>
</dbReference>
<dbReference type="EC" id="5.4.99.5" evidence="6"/>
<dbReference type="AlphaFoldDB" id="A0A2I1NB08"/>
<evidence type="ECO:0000256" key="17">
    <source>
        <dbReference type="ARBA" id="ARBA00031520"/>
    </source>
</evidence>
<evidence type="ECO:0000256" key="13">
    <source>
        <dbReference type="ARBA" id="ARBA00023235"/>
    </source>
</evidence>
<dbReference type="PROSITE" id="PS51171">
    <property type="entry name" value="PREPHENATE_DEHYDR_3"/>
    <property type="match status" value="1"/>
</dbReference>
<evidence type="ECO:0000256" key="18">
    <source>
        <dbReference type="ARBA" id="ARBA00047848"/>
    </source>
</evidence>
<dbReference type="InterPro" id="IPR045865">
    <property type="entry name" value="ACT-like_dom_sf"/>
</dbReference>
<dbReference type="Gene3D" id="3.30.70.260">
    <property type="match status" value="1"/>
</dbReference>
<gene>
    <name evidence="23" type="ORF">CYJ41_04140</name>
</gene>
<dbReference type="UniPathway" id="UPA00120">
    <property type="reaction ID" value="UER00203"/>
</dbReference>
<dbReference type="Proteomes" id="UP000234639">
    <property type="component" value="Unassembled WGS sequence"/>
</dbReference>
<feature type="domain" description="Chorismate mutase" evidence="20">
    <location>
        <begin position="1"/>
        <end position="86"/>
    </location>
</feature>
<dbReference type="CDD" id="cd13630">
    <property type="entry name" value="PBP2_PDT_1"/>
    <property type="match status" value="1"/>
</dbReference>
<evidence type="ECO:0000256" key="2">
    <source>
        <dbReference type="ARBA" id="ARBA00002364"/>
    </source>
</evidence>
<dbReference type="SMART" id="SM00830">
    <property type="entry name" value="CM_2"/>
    <property type="match status" value="1"/>
</dbReference>
<keyword evidence="15" id="KW-0511">Multifunctional enzyme</keyword>
<comment type="catalytic activity">
    <reaction evidence="1">
        <text>chorismate = prephenate</text>
        <dbReference type="Rhea" id="RHEA:13897"/>
        <dbReference type="ChEBI" id="CHEBI:29748"/>
        <dbReference type="ChEBI" id="CHEBI:29934"/>
        <dbReference type="EC" id="5.4.99.5"/>
    </reaction>
</comment>
<dbReference type="Pfam" id="PF01817">
    <property type="entry name" value="CM_2"/>
    <property type="match status" value="1"/>
</dbReference>
<evidence type="ECO:0000256" key="10">
    <source>
        <dbReference type="ARBA" id="ARBA00022605"/>
    </source>
</evidence>
<dbReference type="GO" id="GO:0004106">
    <property type="term" value="F:chorismate mutase activity"/>
    <property type="evidence" value="ECO:0007669"/>
    <property type="project" value="UniProtKB-EC"/>
</dbReference>
<dbReference type="PIRSF" id="PIRSF001500">
    <property type="entry name" value="Chor_mut_pdt_Ppr"/>
    <property type="match status" value="1"/>
</dbReference>
<dbReference type="PROSITE" id="PS00858">
    <property type="entry name" value="PREPHENATE_DEHYDR_2"/>
    <property type="match status" value="1"/>
</dbReference>
<dbReference type="SUPFAM" id="SSF48600">
    <property type="entry name" value="Chorismate mutase II"/>
    <property type="match status" value="1"/>
</dbReference>
<comment type="subcellular location">
    <subcellularLocation>
        <location evidence="3">Cytoplasm</location>
    </subcellularLocation>
</comment>
<dbReference type="PROSITE" id="PS51671">
    <property type="entry name" value="ACT"/>
    <property type="match status" value="1"/>
</dbReference>
<evidence type="ECO:0000256" key="3">
    <source>
        <dbReference type="ARBA" id="ARBA00004496"/>
    </source>
</evidence>
<keyword evidence="13" id="KW-0413">Isomerase</keyword>
<comment type="function">
    <text evidence="2">Catalyzes the Claisen rearrangement of chorismate to prephenate and the decarboxylation/dehydration of prephenate to phenylpyruvate.</text>
</comment>
<evidence type="ECO:0000259" key="21">
    <source>
        <dbReference type="PROSITE" id="PS51171"/>
    </source>
</evidence>
<evidence type="ECO:0000256" key="8">
    <source>
        <dbReference type="ARBA" id="ARBA00014401"/>
    </source>
</evidence>
<evidence type="ECO:0000256" key="5">
    <source>
        <dbReference type="ARBA" id="ARBA00004817"/>
    </source>
</evidence>
<protein>
    <recommendedName>
        <fullName evidence="8">Bifunctional chorismate mutase/prephenate dehydratase</fullName>
        <ecNumber evidence="7">4.2.1.51</ecNumber>
        <ecNumber evidence="6">5.4.99.5</ecNumber>
    </recommendedName>
    <alternativeName>
        <fullName evidence="17">Chorismate mutase-prephenate dehydratase</fullName>
    </alternativeName>
    <alternativeName>
        <fullName evidence="16">p-protein</fullName>
    </alternativeName>
</protein>
<evidence type="ECO:0000256" key="15">
    <source>
        <dbReference type="ARBA" id="ARBA00023268"/>
    </source>
</evidence>
<dbReference type="Pfam" id="PF00800">
    <property type="entry name" value="PDT"/>
    <property type="match status" value="1"/>
</dbReference>
<evidence type="ECO:0000256" key="19">
    <source>
        <dbReference type="PIRSR" id="PIRSR001500-2"/>
    </source>
</evidence>
<dbReference type="InterPro" id="IPR002701">
    <property type="entry name" value="CM_II_prokaryot"/>
</dbReference>
<dbReference type="UniPathway" id="UPA00121">
    <property type="reaction ID" value="UER00345"/>
</dbReference>
<accession>A0A2I1NB08</accession>
<dbReference type="InterPro" id="IPR002912">
    <property type="entry name" value="ACT_dom"/>
</dbReference>
<evidence type="ECO:0000256" key="7">
    <source>
        <dbReference type="ARBA" id="ARBA00013147"/>
    </source>
</evidence>
<dbReference type="InterPro" id="IPR018528">
    <property type="entry name" value="Preph_deHydtase_CS"/>
</dbReference>
<feature type="domain" description="Prephenate dehydratase" evidence="21">
    <location>
        <begin position="86"/>
        <end position="263"/>
    </location>
</feature>
<evidence type="ECO:0000259" key="20">
    <source>
        <dbReference type="PROSITE" id="PS51168"/>
    </source>
</evidence>